<keyword evidence="2" id="KW-0326">Glycosidase</keyword>
<dbReference type="InterPro" id="IPR013780">
    <property type="entry name" value="Glyco_hydro_b"/>
</dbReference>
<dbReference type="GO" id="GO:0045493">
    <property type="term" value="P:xylan catabolic process"/>
    <property type="evidence" value="ECO:0007669"/>
    <property type="project" value="UniProtKB-KW"/>
</dbReference>
<keyword evidence="2" id="KW-0858">Xylan degradation</keyword>
<dbReference type="InterPro" id="IPR039514">
    <property type="entry name" value="6GAL-like"/>
</dbReference>
<keyword evidence="2" id="KW-0624">Polysaccharide degradation</keyword>
<protein>
    <submittedName>
        <fullName evidence="2">Endo-1,4-beta-xylanase</fullName>
    </submittedName>
</protein>
<dbReference type="Pfam" id="PF14587">
    <property type="entry name" value="Glyco_hydr_30_2"/>
    <property type="match status" value="1"/>
</dbReference>
<dbReference type="Gene3D" id="2.60.40.1180">
    <property type="entry name" value="Golgi alpha-mannosidase II"/>
    <property type="match status" value="1"/>
</dbReference>
<sequence>MHVVGLVLCFFVFSFSLGAQTLKININKNHKFQTIDGFGASDAWRCQYVGANWPEDKKNKIAELLFSKGINDNGNPKGIGLSIWRFYVGAGTMEQGDASGIKNHWRRAESFIDYKGNYDWNKQKGQQWFLDQAKQYGVDKFLAFSISAPVQWTKNGKGYNGDNKDGEINLKPEYFDDYAQFMVNVVKHFNSRGFEFAYLSPINEPQWDWEKKSQEGTPATNKNIFELTKLLNDKIEESRLETEIVLAESADLRWLYSNYGKPERGHQIDYFFSKKDSSSTLKNLKNTISGHSYFTTWPVDSLITIRQKLNKQLTSHELDYWQSEFCILENTDDIGSGNKRDLGMDTALYVARVIHADLTLANASSWQWWTALTNANFKDGLIYLDTGDEKDKYNLDKMKFDGAFHDSKLLWAFGNYSRFIRPGMVRVEINVTDEENFPKDSFEGIMLSGYIDRDSSKLIVVGINYGDKACTIDFQDFKAESIYITSKDKNLEFKKVIDKKITLEARSVNTLIGSF</sequence>
<keyword evidence="2" id="KW-0119">Carbohydrate metabolism</keyword>
<organism evidence="2 3">
    <name type="scientific">Seonamhaeicola sediminis</name>
    <dbReference type="NCBI Taxonomy" id="2528206"/>
    <lineage>
        <taxon>Bacteria</taxon>
        <taxon>Pseudomonadati</taxon>
        <taxon>Bacteroidota</taxon>
        <taxon>Flavobacteriia</taxon>
        <taxon>Flavobacteriales</taxon>
        <taxon>Flavobacteriaceae</taxon>
    </lineage>
</organism>
<gene>
    <name evidence="2" type="ORF">E1J38_005970</name>
</gene>
<reference evidence="2 3" key="1">
    <citation type="submission" date="2019-07" db="EMBL/GenBank/DDBJ databases">
        <title>Seonamhaeicola sp. W255 draft genome.</title>
        <authorList>
            <person name="Zhang X.-Y."/>
            <person name="Zhang R."/>
            <person name="Zhong Y.-L."/>
            <person name="Du Z.-J."/>
        </authorList>
    </citation>
    <scope>NUCLEOTIDE SEQUENCE [LARGE SCALE GENOMIC DNA]</scope>
    <source>
        <strain evidence="2 3">W255</strain>
    </source>
</reference>
<dbReference type="InterPro" id="IPR039743">
    <property type="entry name" value="6GAL/EXGAL"/>
</dbReference>
<feature type="domain" description="Endo-beta-1,6-galactanase-like" evidence="1">
    <location>
        <begin position="22"/>
        <end position="383"/>
    </location>
</feature>
<dbReference type="InterPro" id="IPR017853">
    <property type="entry name" value="GH"/>
</dbReference>
<evidence type="ECO:0000313" key="2">
    <source>
        <dbReference type="EMBL" id="TWO33514.1"/>
    </source>
</evidence>
<comment type="caution">
    <text evidence="2">The sequence shown here is derived from an EMBL/GenBank/DDBJ whole genome shotgun (WGS) entry which is preliminary data.</text>
</comment>
<dbReference type="Proteomes" id="UP000295814">
    <property type="component" value="Unassembled WGS sequence"/>
</dbReference>
<dbReference type="RefSeq" id="WP_133356261.1">
    <property type="nucleotide sequence ID" value="NZ_SMZJ02000003.1"/>
</dbReference>
<keyword evidence="3" id="KW-1185">Reference proteome</keyword>
<dbReference type="OrthoDB" id="9806701at2"/>
<dbReference type="PANTHER" id="PTHR42767:SF1">
    <property type="entry name" value="ENDO-BETA-1,6-GALACTANASE-LIKE DOMAIN-CONTAINING PROTEIN"/>
    <property type="match status" value="1"/>
</dbReference>
<evidence type="ECO:0000313" key="3">
    <source>
        <dbReference type="Proteomes" id="UP000295814"/>
    </source>
</evidence>
<dbReference type="Gene3D" id="3.20.20.80">
    <property type="entry name" value="Glycosidases"/>
    <property type="match status" value="1"/>
</dbReference>
<dbReference type="PANTHER" id="PTHR42767">
    <property type="entry name" value="ENDO-BETA-1,6-GALACTANASE"/>
    <property type="match status" value="1"/>
</dbReference>
<dbReference type="EMBL" id="SMZJ02000003">
    <property type="protein sequence ID" value="TWO33514.1"/>
    <property type="molecule type" value="Genomic_DNA"/>
</dbReference>
<name>A0A562YFN3_9FLAO</name>
<dbReference type="GO" id="GO:0004553">
    <property type="term" value="F:hydrolase activity, hydrolyzing O-glycosyl compounds"/>
    <property type="evidence" value="ECO:0007669"/>
    <property type="project" value="InterPro"/>
</dbReference>
<proteinExistence type="predicted"/>
<evidence type="ECO:0000259" key="1">
    <source>
        <dbReference type="Pfam" id="PF14587"/>
    </source>
</evidence>
<accession>A0A562YFN3</accession>
<dbReference type="AlphaFoldDB" id="A0A562YFN3"/>
<dbReference type="SUPFAM" id="SSF51445">
    <property type="entry name" value="(Trans)glycosidases"/>
    <property type="match status" value="1"/>
</dbReference>
<keyword evidence="2" id="KW-0378">Hydrolase</keyword>